<dbReference type="GO" id="GO:0003723">
    <property type="term" value="F:RNA binding"/>
    <property type="evidence" value="ECO:0007669"/>
    <property type="project" value="UniProtKB-UniRule"/>
</dbReference>
<feature type="region of interest" description="Disordered" evidence="7">
    <location>
        <begin position="1"/>
        <end position="35"/>
    </location>
</feature>
<proteinExistence type="inferred from homology"/>
<feature type="binding site" evidence="6">
    <location>
        <position position="335"/>
    </location>
    <ligand>
        <name>S-adenosyl-L-methionine</name>
        <dbReference type="ChEBI" id="CHEBI:59789"/>
    </ligand>
</feature>
<dbReference type="AlphaFoldDB" id="A0A388SDY3"/>
<dbReference type="PANTHER" id="PTHR22807:SF53">
    <property type="entry name" value="RIBOSOMAL RNA SMALL SUBUNIT METHYLTRANSFERASE B-RELATED"/>
    <property type="match status" value="1"/>
</dbReference>
<dbReference type="InterPro" id="IPR018314">
    <property type="entry name" value="RsmB/NOL1/NOP2-like_CS"/>
</dbReference>
<feature type="compositionally biased region" description="Basic and acidic residues" evidence="7">
    <location>
        <begin position="23"/>
        <end position="33"/>
    </location>
</feature>
<keyword evidence="2 6" id="KW-0489">Methyltransferase</keyword>
<dbReference type="InterPro" id="IPR054728">
    <property type="entry name" value="RsmB-like_ferredoxin"/>
</dbReference>
<dbReference type="GO" id="GO:0001510">
    <property type="term" value="P:RNA methylation"/>
    <property type="evidence" value="ECO:0007669"/>
    <property type="project" value="InterPro"/>
</dbReference>
<accession>A0A401LHC2</accession>
<dbReference type="PANTHER" id="PTHR22807">
    <property type="entry name" value="NOP2 YEAST -RELATED NOL1/NOP2/FMU SUN DOMAIN-CONTAINING"/>
    <property type="match status" value="1"/>
</dbReference>
<dbReference type="RefSeq" id="WP_116269998.1">
    <property type="nucleotide sequence ID" value="NZ_BGZJ01000001.1"/>
</dbReference>
<name>A0A388SDY3_9BURK</name>
<comment type="caution">
    <text evidence="9">The sequence shown here is derived from an EMBL/GenBank/DDBJ whole genome shotgun (WGS) entry which is preliminary data.</text>
</comment>
<dbReference type="InterPro" id="IPR029063">
    <property type="entry name" value="SAM-dependent_MTases_sf"/>
</dbReference>
<dbReference type="Proteomes" id="UP000266091">
    <property type="component" value="Unassembled WGS sequence"/>
</dbReference>
<dbReference type="OrthoDB" id="9810297at2"/>
<protein>
    <submittedName>
        <fullName evidence="9">NOL1/NOP2/Sun family protein</fullName>
    </submittedName>
</protein>
<feature type="active site" description="Nucleophile" evidence="6">
    <location>
        <position position="388"/>
    </location>
</feature>
<dbReference type="PROSITE" id="PS01153">
    <property type="entry name" value="NOL1_NOP2_SUN"/>
    <property type="match status" value="1"/>
</dbReference>
<evidence type="ECO:0000313" key="10">
    <source>
        <dbReference type="Proteomes" id="UP000266091"/>
    </source>
</evidence>
<evidence type="ECO:0000256" key="2">
    <source>
        <dbReference type="ARBA" id="ARBA00022603"/>
    </source>
</evidence>
<evidence type="ECO:0000256" key="3">
    <source>
        <dbReference type="ARBA" id="ARBA00022679"/>
    </source>
</evidence>
<evidence type="ECO:0000313" key="9">
    <source>
        <dbReference type="EMBL" id="GBO93661.1"/>
    </source>
</evidence>
<evidence type="ECO:0000259" key="8">
    <source>
        <dbReference type="PROSITE" id="PS51686"/>
    </source>
</evidence>
<dbReference type="InterPro" id="IPR001678">
    <property type="entry name" value="MeTrfase_RsmB-F_NOP2_dom"/>
</dbReference>
<comment type="caution">
    <text evidence="6">Lacks conserved residue(s) required for the propagation of feature annotation.</text>
</comment>
<reference evidence="9 10" key="1">
    <citation type="journal article" date="2018" name="Int. J. Syst. Evol. Microbiol.">
        <title>Mesosutterella multiformis gen. nov., sp. nov., a member of the family Sutterellaceae and Sutterella megalosphaeroides sp. nov., isolated from human faeces.</title>
        <authorList>
            <person name="Sakamoto M."/>
            <person name="Ikeyama N."/>
            <person name="Kunihiro T."/>
            <person name="Iino T."/>
            <person name="Yuki M."/>
            <person name="Ohkuma M."/>
        </authorList>
    </citation>
    <scope>NUCLEOTIDE SEQUENCE [LARGE SCALE GENOMIC DNA]</scope>
    <source>
        <strain evidence="9 10">4NBBH2</strain>
    </source>
</reference>
<keyword evidence="3 6" id="KW-0808">Transferase</keyword>
<dbReference type="Gene3D" id="3.30.70.1170">
    <property type="entry name" value="Sun protein, domain 3"/>
    <property type="match status" value="1"/>
</dbReference>
<dbReference type="InterPro" id="IPR023267">
    <property type="entry name" value="RCMT"/>
</dbReference>
<dbReference type="PRINTS" id="PR02008">
    <property type="entry name" value="RCMTFAMILY"/>
</dbReference>
<sequence length="498" mass="55667">MPKKEQRKRFSRPASSSPRRPQRQSERRVREQDPNTIPSYLVNHLAQALRMVLKLDGPADVLLSVYFKRNHELGSRDRGFVAEAVYAALRHLAGIRWRMAPAVPERSPRLAALVTLASLYGMEALDSRDVGNDRKALEAILDKKDSDADPATRAELPGWLYERVRSQYPDHDLFFKEIATGAPLDIRVNLLKGKRDEVLEQLKDEGKKVVATPISPDGIRFLDKPGITHWPLYQDGVIDVQDEGSQLIARLVAPKRREMVCDFCAGAGGKTLAIGALMRSGGSLYAFDVNEKRLQGMVPRLRRSGLTNVHPIAIRDEHDKRLGRLLRKFDRVLIDAPCTGTGTLRRNPDLRWRLSEDELHRINEIQKSVLESASRLVKAGGRLVYATCSVLKEENQAVVEAFLAAHPEFHLLNASEVLEGQGVKVPAEVKDRFGPWFVMLPQVTGTDGFFGAVLERDPDAPRRRKPAPEAEAPSEETESVKAEVTETAAPVSEEQKAE</sequence>
<feature type="region of interest" description="Disordered" evidence="7">
    <location>
        <begin position="454"/>
        <end position="498"/>
    </location>
</feature>
<evidence type="ECO:0000256" key="6">
    <source>
        <dbReference type="PROSITE-ProRule" id="PRU01023"/>
    </source>
</evidence>
<dbReference type="SUPFAM" id="SSF53335">
    <property type="entry name" value="S-adenosyl-L-methionine-dependent methyltransferases"/>
    <property type="match status" value="1"/>
</dbReference>
<feature type="compositionally biased region" description="Basic residues" evidence="7">
    <location>
        <begin position="1"/>
        <end position="11"/>
    </location>
</feature>
<keyword evidence="5 6" id="KW-0694">RNA-binding</keyword>
<keyword evidence="10" id="KW-1185">Reference proteome</keyword>
<gene>
    <name evidence="9" type="ORF">MESMUL_10150</name>
</gene>
<feature type="domain" description="SAM-dependent MTase RsmB/NOP-type" evidence="8">
    <location>
        <begin position="174"/>
        <end position="457"/>
    </location>
</feature>
<accession>A0A388SDY3</accession>
<dbReference type="Gene3D" id="3.40.50.150">
    <property type="entry name" value="Vaccinia Virus protein VP39"/>
    <property type="match status" value="1"/>
</dbReference>
<dbReference type="GO" id="GO:0008173">
    <property type="term" value="F:RNA methyltransferase activity"/>
    <property type="evidence" value="ECO:0007669"/>
    <property type="project" value="InterPro"/>
</dbReference>
<evidence type="ECO:0000256" key="5">
    <source>
        <dbReference type="ARBA" id="ARBA00022884"/>
    </source>
</evidence>
<organism evidence="9 10">
    <name type="scientific">Mesosutterella multiformis</name>
    <dbReference type="NCBI Taxonomy" id="2259133"/>
    <lineage>
        <taxon>Bacteria</taxon>
        <taxon>Pseudomonadati</taxon>
        <taxon>Pseudomonadota</taxon>
        <taxon>Betaproteobacteria</taxon>
        <taxon>Burkholderiales</taxon>
        <taxon>Sutterellaceae</taxon>
        <taxon>Mesosutterella</taxon>
    </lineage>
</organism>
<dbReference type="Pfam" id="PF01189">
    <property type="entry name" value="Methyltr_RsmB-F"/>
    <property type="match status" value="1"/>
</dbReference>
<comment type="similarity">
    <text evidence="1 6">Belongs to the class I-like SAM-binding methyltransferase superfamily. RsmB/NOP family.</text>
</comment>
<dbReference type="PROSITE" id="PS51686">
    <property type="entry name" value="SAM_MT_RSMB_NOP"/>
    <property type="match status" value="1"/>
</dbReference>
<dbReference type="EMBL" id="BGZJ01000001">
    <property type="protein sequence ID" value="GBO93661.1"/>
    <property type="molecule type" value="Genomic_DNA"/>
</dbReference>
<dbReference type="Pfam" id="PF22458">
    <property type="entry name" value="RsmF-B_ferredox"/>
    <property type="match status" value="1"/>
</dbReference>
<keyword evidence="4 6" id="KW-0949">S-adenosyl-L-methionine</keyword>
<feature type="binding site" evidence="6">
    <location>
        <position position="316"/>
    </location>
    <ligand>
        <name>S-adenosyl-L-methionine</name>
        <dbReference type="ChEBI" id="CHEBI:59789"/>
    </ligand>
</feature>
<dbReference type="CDD" id="cd02440">
    <property type="entry name" value="AdoMet_MTases"/>
    <property type="match status" value="1"/>
</dbReference>
<dbReference type="InterPro" id="IPR049560">
    <property type="entry name" value="MeTrfase_RsmB-F_NOP2_cat"/>
</dbReference>
<evidence type="ECO:0000256" key="1">
    <source>
        <dbReference type="ARBA" id="ARBA00007494"/>
    </source>
</evidence>
<evidence type="ECO:0000256" key="4">
    <source>
        <dbReference type="ARBA" id="ARBA00022691"/>
    </source>
</evidence>
<feature type="binding site" evidence="6">
    <location>
        <position position="288"/>
    </location>
    <ligand>
        <name>S-adenosyl-L-methionine</name>
        <dbReference type="ChEBI" id="CHEBI:59789"/>
    </ligand>
</feature>
<evidence type="ECO:0000256" key="7">
    <source>
        <dbReference type="SAM" id="MobiDB-lite"/>
    </source>
</evidence>